<dbReference type="InterPro" id="IPR027558">
    <property type="entry name" value="Pre_pil_HX9DG_C"/>
</dbReference>
<dbReference type="Proteomes" id="UP000317243">
    <property type="component" value="Unassembled WGS sequence"/>
</dbReference>
<keyword evidence="1" id="KW-0472">Membrane</keyword>
<dbReference type="PANTHER" id="PTHR30093">
    <property type="entry name" value="GENERAL SECRETION PATHWAY PROTEIN G"/>
    <property type="match status" value="1"/>
</dbReference>
<evidence type="ECO:0000259" key="2">
    <source>
        <dbReference type="Pfam" id="PF07596"/>
    </source>
</evidence>
<protein>
    <recommendedName>
        <fullName evidence="2">DUF1559 domain-containing protein</fullName>
    </recommendedName>
</protein>
<keyword evidence="4" id="KW-1185">Reference proteome</keyword>
<dbReference type="OrthoDB" id="242858at2"/>
<dbReference type="Gene3D" id="3.30.700.10">
    <property type="entry name" value="Glycoprotein, Type 4 Pilin"/>
    <property type="match status" value="1"/>
</dbReference>
<sequence length="347" mass="37312">MTDSKRASIALRNKGAWAGFTLVEFLVAIGIIMVLISMLVPAINRAREVARATQCKNQLRQISLAIHGYHDAHETLPPGYIDSPGAITSSVESGWGWYAMLLPHLDQQPLYEKIDFHDGLRRTKWDSGDVDGLTNNLGNQSAVAIDLPSARCPSDFSPTLIARIEPGLGAISYATTSYAAMTGPEWMSLPCRIPGVLSEEELDVSEFGQCELPGGAFFLNSRTRFVDLTDGISTTLLIGEVSGKLDHIEDAPSLPSGLSHGGSHWARVSDPVLQEHVLTSTHERVNRPSIGTYSPGLSSGHPGGVQCGFADGSVRFLSDEIDSSETAPYGVLQHLSTIDGEEAIPSF</sequence>
<dbReference type="RefSeq" id="WP_146510139.1">
    <property type="nucleotide sequence ID" value="NZ_SIHI01000002.1"/>
</dbReference>
<dbReference type="EMBL" id="SIHI01000002">
    <property type="protein sequence ID" value="TWT55800.1"/>
    <property type="molecule type" value="Genomic_DNA"/>
</dbReference>
<comment type="caution">
    <text evidence="3">The sequence shown here is derived from an EMBL/GenBank/DDBJ whole genome shotgun (WGS) entry which is preliminary data.</text>
</comment>
<dbReference type="SUPFAM" id="SSF54523">
    <property type="entry name" value="Pili subunits"/>
    <property type="match status" value="1"/>
</dbReference>
<reference evidence="3 4" key="1">
    <citation type="submission" date="2019-02" db="EMBL/GenBank/DDBJ databases">
        <title>Deep-cultivation of Planctomycetes and their phenomic and genomic characterization uncovers novel biology.</title>
        <authorList>
            <person name="Wiegand S."/>
            <person name="Jogler M."/>
            <person name="Boedeker C."/>
            <person name="Pinto D."/>
            <person name="Vollmers J."/>
            <person name="Rivas-Marin E."/>
            <person name="Kohn T."/>
            <person name="Peeters S.H."/>
            <person name="Heuer A."/>
            <person name="Rast P."/>
            <person name="Oberbeckmann S."/>
            <person name="Bunk B."/>
            <person name="Jeske O."/>
            <person name="Meyerdierks A."/>
            <person name="Storesund J.E."/>
            <person name="Kallscheuer N."/>
            <person name="Luecker S."/>
            <person name="Lage O.M."/>
            <person name="Pohl T."/>
            <person name="Merkel B.J."/>
            <person name="Hornburger P."/>
            <person name="Mueller R.-W."/>
            <person name="Bruemmer F."/>
            <person name="Labrenz M."/>
            <person name="Spormann A.M."/>
            <person name="Op Den Camp H."/>
            <person name="Overmann J."/>
            <person name="Amann R."/>
            <person name="Jetten M.S.M."/>
            <person name="Mascher T."/>
            <person name="Medema M.H."/>
            <person name="Devos D.P."/>
            <person name="Kaster A.-K."/>
            <person name="Ovreas L."/>
            <person name="Rohde M."/>
            <person name="Galperin M.Y."/>
            <person name="Jogler C."/>
        </authorList>
    </citation>
    <scope>NUCLEOTIDE SEQUENCE [LARGE SCALE GENOMIC DNA]</scope>
    <source>
        <strain evidence="3 4">KOR42</strain>
    </source>
</reference>
<dbReference type="InterPro" id="IPR012902">
    <property type="entry name" value="N_methyl_site"/>
</dbReference>
<name>A0A5C5WZ23_9PLAN</name>
<proteinExistence type="predicted"/>
<dbReference type="NCBIfam" id="TIGR04294">
    <property type="entry name" value="pre_pil_HX9DG"/>
    <property type="match status" value="1"/>
</dbReference>
<dbReference type="PANTHER" id="PTHR30093:SF2">
    <property type="entry name" value="TYPE II SECRETION SYSTEM PROTEIN H"/>
    <property type="match status" value="1"/>
</dbReference>
<keyword evidence="1" id="KW-0812">Transmembrane</keyword>
<dbReference type="Pfam" id="PF07596">
    <property type="entry name" value="SBP_bac_10"/>
    <property type="match status" value="1"/>
</dbReference>
<dbReference type="InterPro" id="IPR011453">
    <property type="entry name" value="DUF1559"/>
</dbReference>
<accession>A0A5C5WZ23</accession>
<gene>
    <name evidence="3" type="ORF">KOR42_26110</name>
</gene>
<organism evidence="3 4">
    <name type="scientific">Thalassoglobus neptunius</name>
    <dbReference type="NCBI Taxonomy" id="1938619"/>
    <lineage>
        <taxon>Bacteria</taxon>
        <taxon>Pseudomonadati</taxon>
        <taxon>Planctomycetota</taxon>
        <taxon>Planctomycetia</taxon>
        <taxon>Planctomycetales</taxon>
        <taxon>Planctomycetaceae</taxon>
        <taxon>Thalassoglobus</taxon>
    </lineage>
</organism>
<feature type="domain" description="DUF1559" evidence="2">
    <location>
        <begin position="45"/>
        <end position="323"/>
    </location>
</feature>
<dbReference type="InterPro" id="IPR045584">
    <property type="entry name" value="Pilin-like"/>
</dbReference>
<evidence type="ECO:0000313" key="4">
    <source>
        <dbReference type="Proteomes" id="UP000317243"/>
    </source>
</evidence>
<keyword evidence="1" id="KW-1133">Transmembrane helix</keyword>
<dbReference type="PROSITE" id="PS00409">
    <property type="entry name" value="PROKAR_NTER_METHYL"/>
    <property type="match status" value="1"/>
</dbReference>
<dbReference type="AlphaFoldDB" id="A0A5C5WZ23"/>
<evidence type="ECO:0000256" key="1">
    <source>
        <dbReference type="SAM" id="Phobius"/>
    </source>
</evidence>
<evidence type="ECO:0000313" key="3">
    <source>
        <dbReference type="EMBL" id="TWT55800.1"/>
    </source>
</evidence>
<feature type="transmembrane region" description="Helical" evidence="1">
    <location>
        <begin position="21"/>
        <end position="43"/>
    </location>
</feature>